<keyword evidence="5" id="KW-0746">Sphingolipid metabolism</keyword>
<reference evidence="10" key="2">
    <citation type="submission" date="2015-01" db="EMBL/GenBank/DDBJ databases">
        <title>Evolutionary Origins and Diversification of the Mycorrhizal Mutualists.</title>
        <authorList>
            <consortium name="DOE Joint Genome Institute"/>
            <consortium name="Mycorrhizal Genomics Consortium"/>
            <person name="Kohler A."/>
            <person name="Kuo A."/>
            <person name="Nagy L.G."/>
            <person name="Floudas D."/>
            <person name="Copeland A."/>
            <person name="Barry K.W."/>
            <person name="Cichocki N."/>
            <person name="Veneault-Fourrey C."/>
            <person name="LaButti K."/>
            <person name="Lindquist E.A."/>
            <person name="Lipzen A."/>
            <person name="Lundell T."/>
            <person name="Morin E."/>
            <person name="Murat C."/>
            <person name="Riley R."/>
            <person name="Ohm R."/>
            <person name="Sun H."/>
            <person name="Tunlid A."/>
            <person name="Henrissat B."/>
            <person name="Grigoriev I.V."/>
            <person name="Hibbett D.S."/>
            <person name="Martin F."/>
        </authorList>
    </citation>
    <scope>NUCLEOTIDE SEQUENCE [LARGE SCALE GENOMIC DNA]</scope>
    <source>
        <strain evidence="10">Zn</strain>
    </source>
</reference>
<dbReference type="InterPro" id="IPR031329">
    <property type="entry name" value="NEUT/ALK_ceramidase_N"/>
</dbReference>
<dbReference type="InterPro" id="IPR006823">
    <property type="entry name" value="Ceramidase_alk"/>
</dbReference>
<keyword evidence="10" id="KW-1185">Reference proteome</keyword>
<evidence type="ECO:0000259" key="8">
    <source>
        <dbReference type="Pfam" id="PF17048"/>
    </source>
</evidence>
<feature type="domain" description="Neutral/alkaline non-lysosomal ceramidase C-terminal" evidence="8">
    <location>
        <begin position="606"/>
        <end position="769"/>
    </location>
</feature>
<evidence type="ECO:0000256" key="2">
    <source>
        <dbReference type="ARBA" id="ARBA00022801"/>
    </source>
</evidence>
<comment type="similarity">
    <text evidence="1 5">Belongs to the neutral ceramidase family.</text>
</comment>
<keyword evidence="6" id="KW-1133">Transmembrane helix</keyword>
<dbReference type="STRING" id="913774.A0A0C3E0I5"/>
<dbReference type="InParanoid" id="A0A0C3E0I5"/>
<evidence type="ECO:0000256" key="4">
    <source>
        <dbReference type="PIRSR" id="PIRSR606823-2"/>
    </source>
</evidence>
<gene>
    <name evidence="9" type="ORF">OIDMADRAFT_174742</name>
</gene>
<keyword evidence="6" id="KW-0812">Transmembrane</keyword>
<name>A0A0C3E0I5_OIDMZ</name>
<protein>
    <recommendedName>
        <fullName evidence="5">Neutral ceramidase</fullName>
        <ecNumber evidence="5">3.5.1.23</ecNumber>
    </recommendedName>
</protein>
<comment type="cofactor">
    <cofactor evidence="4">
        <name>Zn(2+)</name>
        <dbReference type="ChEBI" id="CHEBI:29105"/>
    </cofactor>
    <text evidence="4">Binds 1 zinc ion per subunit.</text>
</comment>
<dbReference type="GO" id="GO:0016020">
    <property type="term" value="C:membrane"/>
    <property type="evidence" value="ECO:0007669"/>
    <property type="project" value="GOC"/>
</dbReference>
<dbReference type="InterPro" id="IPR031331">
    <property type="entry name" value="NEUT/ALK_ceramidase_C"/>
</dbReference>
<dbReference type="GO" id="GO:0046514">
    <property type="term" value="P:ceramide catabolic process"/>
    <property type="evidence" value="ECO:0007669"/>
    <property type="project" value="InterPro"/>
</dbReference>
<dbReference type="Pfam" id="PF17048">
    <property type="entry name" value="Ceramidse_alk_C"/>
    <property type="match status" value="1"/>
</dbReference>
<keyword evidence="4" id="KW-0479">Metal-binding</keyword>
<organism evidence="9 10">
    <name type="scientific">Oidiodendron maius (strain Zn)</name>
    <dbReference type="NCBI Taxonomy" id="913774"/>
    <lineage>
        <taxon>Eukaryota</taxon>
        <taxon>Fungi</taxon>
        <taxon>Dikarya</taxon>
        <taxon>Ascomycota</taxon>
        <taxon>Pezizomycotina</taxon>
        <taxon>Leotiomycetes</taxon>
        <taxon>Leotiomycetes incertae sedis</taxon>
        <taxon>Myxotrichaceae</taxon>
        <taxon>Oidiodendron</taxon>
    </lineage>
</organism>
<evidence type="ECO:0000313" key="9">
    <source>
        <dbReference type="EMBL" id="KIN07833.1"/>
    </source>
</evidence>
<dbReference type="EC" id="3.5.1.23" evidence="5"/>
<dbReference type="InterPro" id="IPR038445">
    <property type="entry name" value="NCDase_C_sf"/>
</dbReference>
<reference evidence="9 10" key="1">
    <citation type="submission" date="2014-04" db="EMBL/GenBank/DDBJ databases">
        <authorList>
            <consortium name="DOE Joint Genome Institute"/>
            <person name="Kuo A."/>
            <person name="Martino E."/>
            <person name="Perotto S."/>
            <person name="Kohler A."/>
            <person name="Nagy L.G."/>
            <person name="Floudas D."/>
            <person name="Copeland A."/>
            <person name="Barry K.W."/>
            <person name="Cichocki N."/>
            <person name="Veneault-Fourrey C."/>
            <person name="LaButti K."/>
            <person name="Lindquist E.A."/>
            <person name="Lipzen A."/>
            <person name="Lundell T."/>
            <person name="Morin E."/>
            <person name="Murat C."/>
            <person name="Sun H."/>
            <person name="Tunlid A."/>
            <person name="Henrissat B."/>
            <person name="Grigoriev I.V."/>
            <person name="Hibbett D.S."/>
            <person name="Martin F."/>
            <person name="Nordberg H.P."/>
            <person name="Cantor M.N."/>
            <person name="Hua S.X."/>
        </authorList>
    </citation>
    <scope>NUCLEOTIDE SEQUENCE [LARGE SCALE GENOMIC DNA]</scope>
    <source>
        <strain evidence="9 10">Zn</strain>
    </source>
</reference>
<evidence type="ECO:0000256" key="5">
    <source>
        <dbReference type="RuleBase" id="RU366019"/>
    </source>
</evidence>
<keyword evidence="6" id="KW-0472">Membrane</keyword>
<dbReference type="GO" id="GO:0046512">
    <property type="term" value="P:sphingosine biosynthetic process"/>
    <property type="evidence" value="ECO:0007669"/>
    <property type="project" value="TreeGrafter"/>
</dbReference>
<dbReference type="GO" id="GO:0042759">
    <property type="term" value="P:long-chain fatty acid biosynthetic process"/>
    <property type="evidence" value="ECO:0007669"/>
    <property type="project" value="TreeGrafter"/>
</dbReference>
<feature type="binding site" evidence="4">
    <location>
        <position position="532"/>
    </location>
    <ligand>
        <name>Zn(2+)</name>
        <dbReference type="ChEBI" id="CHEBI:29105"/>
    </ligand>
</feature>
<accession>A0A0C3E0I5</accession>
<dbReference type="PANTHER" id="PTHR12670:SF20">
    <property type="entry name" value="NEUTRAL CERAMIDASE"/>
    <property type="match status" value="1"/>
</dbReference>
<keyword evidence="2 5" id="KW-0378">Hydrolase</keyword>
<keyword evidence="4" id="KW-0862">Zinc</keyword>
<feature type="binding site" evidence="4">
    <location>
        <position position="286"/>
    </location>
    <ligand>
        <name>Zn(2+)</name>
        <dbReference type="ChEBI" id="CHEBI:29105"/>
    </ligand>
</feature>
<proteinExistence type="inferred from homology"/>
<dbReference type="GO" id="GO:0017040">
    <property type="term" value="F:N-acylsphingosine amidohydrolase activity"/>
    <property type="evidence" value="ECO:0007669"/>
    <property type="project" value="UniProtKB-UniRule"/>
</dbReference>
<dbReference type="GO" id="GO:0046872">
    <property type="term" value="F:metal ion binding"/>
    <property type="evidence" value="ECO:0007669"/>
    <property type="project" value="UniProtKB-KW"/>
</dbReference>
<dbReference type="Gene3D" id="2.60.40.2300">
    <property type="entry name" value="Neutral/alkaline non-lysosomal ceramidase, C-terminal domain"/>
    <property type="match status" value="1"/>
</dbReference>
<dbReference type="PANTHER" id="PTHR12670">
    <property type="entry name" value="CERAMIDASE"/>
    <property type="match status" value="1"/>
</dbReference>
<dbReference type="GO" id="GO:0005576">
    <property type="term" value="C:extracellular region"/>
    <property type="evidence" value="ECO:0007669"/>
    <property type="project" value="TreeGrafter"/>
</dbReference>
<evidence type="ECO:0000313" key="10">
    <source>
        <dbReference type="Proteomes" id="UP000054321"/>
    </source>
</evidence>
<dbReference type="Proteomes" id="UP000054321">
    <property type="component" value="Unassembled WGS sequence"/>
</dbReference>
<feature type="transmembrane region" description="Helical" evidence="6">
    <location>
        <begin position="33"/>
        <end position="55"/>
    </location>
</feature>
<feature type="active site" description="Nucleophile" evidence="3">
    <location>
        <position position="336"/>
    </location>
</feature>
<feature type="domain" description="Neutral/alkaline non-lysosomal ceramidase N-terminal" evidence="7">
    <location>
        <begin position="78"/>
        <end position="601"/>
    </location>
</feature>
<dbReference type="AlphaFoldDB" id="A0A0C3E0I5"/>
<evidence type="ECO:0000256" key="3">
    <source>
        <dbReference type="PIRSR" id="PIRSR606823-1"/>
    </source>
</evidence>
<dbReference type="Pfam" id="PF04734">
    <property type="entry name" value="Ceramidase_alk"/>
    <property type="match status" value="1"/>
</dbReference>
<evidence type="ECO:0000259" key="7">
    <source>
        <dbReference type="Pfam" id="PF04734"/>
    </source>
</evidence>
<comment type="catalytic activity">
    <reaction evidence="5">
        <text>an N-acylsphing-4-enine + H2O = sphing-4-enine + a fatty acid</text>
        <dbReference type="Rhea" id="RHEA:20856"/>
        <dbReference type="ChEBI" id="CHEBI:15377"/>
        <dbReference type="ChEBI" id="CHEBI:28868"/>
        <dbReference type="ChEBI" id="CHEBI:52639"/>
        <dbReference type="ChEBI" id="CHEBI:57756"/>
        <dbReference type="EC" id="3.5.1.23"/>
    </reaction>
</comment>
<evidence type="ECO:0000256" key="6">
    <source>
        <dbReference type="SAM" id="Phobius"/>
    </source>
</evidence>
<feature type="binding site" evidence="4">
    <location>
        <position position="173"/>
    </location>
    <ligand>
        <name>Zn(2+)</name>
        <dbReference type="ChEBI" id="CHEBI:29105"/>
    </ligand>
</feature>
<keyword evidence="5" id="KW-0443">Lipid metabolism</keyword>
<dbReference type="OrthoDB" id="191371at2759"/>
<sequence>MAHKYSELPAEDKLDTEPLEIPAKRSVWARISLFVLSPLLLVTSILVVAGIANVISGRPALSQLTWFSHAPRASDGQFLLGVGKADITGPVVEVEFMGYASLGQIGTGLRQRIYSRAFIIGDPNNDDDRIVYLVLDSAMGDIAVRNGILEGLAALGSDYAVYGQSNVAVTGTHQHSGPGAWLNYLLPQITSLGFSTASYQAIVDGAVLSIQRAHESLTLGTLAYADTNITGSIDANINRSPYAYLANPADERAQYEYDVDKGLTMLRFQRASDGLNMGVLAWHAVHGTSMLENNTHVTGDNKGVTSYLFEQAALTDPTAAPGFVAGFSQANVGDTSPNILGAWCDDGSGEMCTFENSTCAGQTETCHGRGPEFQKLDLGVSSCYEIGRRVFVGAQALYNSFDSVSTPVTDSSVKSYHTFQDMSFYEFPLPNGTQVQTCPAALGYGFAGGTTDGPGAFDFVQGDNNTQPQNPFWELVSDLLTTPTPEQVACQSPKPILLDIGQMSVPYAWGPNIVDIQSLRVGQLIMIISPSEATTMTGRRWRDAVAAAAVSKSITTTTPKVVLGGPANTYAHYAATPEEYGIQRYEGASTLFGPWESYAYIYLSTSNIQYLASGSTSQPAAGPTPPDNRNASASFSLIQKNVVVFDNPPIGNSFGQCTTQPNPSYSVGDVINATFVGANPRNNFRLEGTFTAIEMLVNGAWTQVRDDNDWSLVYTWTRTNTILGYSSVVISWETESYTQPGTYRTVYYGDSKTPVIGSIKSFVGYSGSYIIG</sequence>
<feature type="binding site" evidence="4">
    <location>
        <position position="573"/>
    </location>
    <ligand>
        <name>Zn(2+)</name>
        <dbReference type="ChEBI" id="CHEBI:29105"/>
    </ligand>
</feature>
<evidence type="ECO:0000256" key="1">
    <source>
        <dbReference type="ARBA" id="ARBA00009835"/>
    </source>
</evidence>
<dbReference type="HOGENOM" id="CLU_011300_0_1_1"/>
<dbReference type="EMBL" id="KN832870">
    <property type="protein sequence ID" value="KIN07833.1"/>
    <property type="molecule type" value="Genomic_DNA"/>
</dbReference>